<proteinExistence type="predicted"/>
<evidence type="ECO:0000313" key="1">
    <source>
        <dbReference type="EMBL" id="NHN24851.1"/>
    </source>
</evidence>
<dbReference type="RefSeq" id="WP_140960337.1">
    <property type="nucleotide sequence ID" value="NZ_VEVQ02000002.1"/>
</dbReference>
<dbReference type="Proteomes" id="UP000817854">
    <property type="component" value="Unassembled WGS sequence"/>
</dbReference>
<accession>A0ABX0IRU9</accession>
<organism evidence="1 2">
    <name type="scientific">Flavobacterium jejuense</name>
    <dbReference type="NCBI Taxonomy" id="1544455"/>
    <lineage>
        <taxon>Bacteria</taxon>
        <taxon>Pseudomonadati</taxon>
        <taxon>Bacteroidota</taxon>
        <taxon>Flavobacteriia</taxon>
        <taxon>Flavobacteriales</taxon>
        <taxon>Flavobacteriaceae</taxon>
        <taxon>Flavobacterium</taxon>
    </lineage>
</organism>
<keyword evidence="2" id="KW-1185">Reference proteome</keyword>
<gene>
    <name evidence="1" type="ORF">FIA58_004095</name>
</gene>
<name>A0ABX0IRU9_9FLAO</name>
<evidence type="ECO:0000313" key="2">
    <source>
        <dbReference type="Proteomes" id="UP000817854"/>
    </source>
</evidence>
<reference evidence="2" key="1">
    <citation type="submission" date="2019-05" db="EMBL/GenBank/DDBJ databases">
        <title>Flavobacterium profundi sp. nov., isolated from a deep-sea seamount.</title>
        <authorList>
            <person name="Zhang D.-C."/>
        </authorList>
    </citation>
    <scope>NUCLEOTIDE SEQUENCE [LARGE SCALE GENOMIC DNA]</scope>
    <source>
        <strain evidence="2">EC11</strain>
    </source>
</reference>
<evidence type="ECO:0008006" key="3">
    <source>
        <dbReference type="Google" id="ProtNLM"/>
    </source>
</evidence>
<comment type="caution">
    <text evidence="1">The sequence shown here is derived from an EMBL/GenBank/DDBJ whole genome shotgun (WGS) entry which is preliminary data.</text>
</comment>
<protein>
    <recommendedName>
        <fullName evidence="3">VCBS repeat-containing protein</fullName>
    </recommendedName>
</protein>
<sequence>MKLKFIIGTILVCISACKKQQSELQINAIPTEEKFGEEELNICKEQSENGITFETCLKKYYLFTLKSSKGDVLYKNDNNPSDYKFIDFNEDGFLDIQLHFMTNVPGVNEILIFNPKSKSFIEIENFSNFPSTIKIKATDFYYSYERNGCADNNWNSDLFKIIDNKAIRFGNIEGIGCEGFKKTGIYINKVNIDEITKIKFIAREEGYWDGKWDFIEKYWNENYNKFE</sequence>
<reference evidence="1 2" key="2">
    <citation type="submission" date="2020-02" db="EMBL/GenBank/DDBJ databases">
        <title>Flavobacterium profundi sp. nov., isolated from a deep-sea seamount.</title>
        <authorList>
            <person name="Zhang D.-C."/>
        </authorList>
    </citation>
    <scope>NUCLEOTIDE SEQUENCE [LARGE SCALE GENOMIC DNA]</scope>
    <source>
        <strain evidence="1 2">EC11</strain>
    </source>
</reference>
<dbReference type="EMBL" id="VEVQ02000002">
    <property type="protein sequence ID" value="NHN24851.1"/>
    <property type="molecule type" value="Genomic_DNA"/>
</dbReference>